<reference evidence="4" key="1">
    <citation type="journal article" date="2019" name="Int. J. Syst. Evol. Microbiol.">
        <title>The Global Catalogue of Microorganisms (GCM) 10K type strain sequencing project: providing services to taxonomists for standard genome sequencing and annotation.</title>
        <authorList>
            <consortium name="The Broad Institute Genomics Platform"/>
            <consortium name="The Broad Institute Genome Sequencing Center for Infectious Disease"/>
            <person name="Wu L."/>
            <person name="Ma J."/>
        </authorList>
    </citation>
    <scope>NUCLEOTIDE SEQUENCE [LARGE SCALE GENOMIC DNA]</scope>
    <source>
        <strain evidence="4">CCM 7132</strain>
    </source>
</reference>
<dbReference type="Proteomes" id="UP000637769">
    <property type="component" value="Unassembled WGS sequence"/>
</dbReference>
<dbReference type="InterPro" id="IPR015422">
    <property type="entry name" value="PyrdxlP-dep_Trfase_small"/>
</dbReference>
<evidence type="ECO:0000313" key="3">
    <source>
        <dbReference type="EMBL" id="GGC19851.1"/>
    </source>
</evidence>
<comment type="caution">
    <text evidence="3">The sequence shown here is derived from an EMBL/GenBank/DDBJ whole genome shotgun (WGS) entry which is preliminary data.</text>
</comment>
<dbReference type="PANTHER" id="PTHR43686">
    <property type="entry name" value="SULFURTRANSFERASE-RELATED"/>
    <property type="match status" value="1"/>
</dbReference>
<dbReference type="EMBL" id="BMCH01000001">
    <property type="protein sequence ID" value="GGC19851.1"/>
    <property type="molecule type" value="Genomic_DNA"/>
</dbReference>
<dbReference type="SUPFAM" id="SSF53383">
    <property type="entry name" value="PLP-dependent transferases"/>
    <property type="match status" value="1"/>
</dbReference>
<proteinExistence type="predicted"/>
<keyword evidence="3" id="KW-0032">Aminotransferase</keyword>
<dbReference type="Pfam" id="PF00266">
    <property type="entry name" value="Aminotran_5"/>
    <property type="match status" value="1"/>
</dbReference>
<evidence type="ECO:0000313" key="4">
    <source>
        <dbReference type="Proteomes" id="UP000637769"/>
    </source>
</evidence>
<keyword evidence="4" id="KW-1185">Reference proteome</keyword>
<dbReference type="InterPro" id="IPR000192">
    <property type="entry name" value="Aminotrans_V_dom"/>
</dbReference>
<gene>
    <name evidence="3" type="ORF">GCM10007207_01340</name>
</gene>
<keyword evidence="1" id="KW-0663">Pyridoxal phosphate</keyword>
<dbReference type="InterPro" id="IPR015424">
    <property type="entry name" value="PyrdxlP-dep_Trfase"/>
</dbReference>
<dbReference type="Gene3D" id="3.90.1150.10">
    <property type="entry name" value="Aspartate Aminotransferase, domain 1"/>
    <property type="match status" value="1"/>
</dbReference>
<dbReference type="InterPro" id="IPR015421">
    <property type="entry name" value="PyrdxlP-dep_Trfase_major"/>
</dbReference>
<organism evidence="3 4">
    <name type="scientific">Asaia siamensis</name>
    <dbReference type="NCBI Taxonomy" id="110479"/>
    <lineage>
        <taxon>Bacteria</taxon>
        <taxon>Pseudomonadati</taxon>
        <taxon>Pseudomonadota</taxon>
        <taxon>Alphaproteobacteria</taxon>
        <taxon>Acetobacterales</taxon>
        <taxon>Acetobacteraceae</taxon>
        <taxon>Asaia</taxon>
    </lineage>
</organism>
<keyword evidence="3" id="KW-0808">Transferase</keyword>
<dbReference type="Gene3D" id="3.40.640.10">
    <property type="entry name" value="Type I PLP-dependent aspartate aminotransferase-like (Major domain)"/>
    <property type="match status" value="1"/>
</dbReference>
<accession>A0ABQ1L5G4</accession>
<evidence type="ECO:0000259" key="2">
    <source>
        <dbReference type="Pfam" id="PF00266"/>
    </source>
</evidence>
<feature type="domain" description="Aminotransferase class V" evidence="2">
    <location>
        <begin position="63"/>
        <end position="427"/>
    </location>
</feature>
<sequence>MRGRRSNLAALPFGAAFMFTPETCLADFARSLSMPEGFEALRKGVIGEGVPVPGPFGDHPLLYADYVASGRALLQVENFMLTQVLPYYANSHTQASYCGRMMTRLRASARAHIARLCQAPAGFSVVFTGSGATSGINRLVSLMGIGAAIAAGETPLVLIGPYEHHSNILPWRESGAEIIEIEEGPKGGPDLESLERVLAAVKPGRLVVGAFSAASNVTGILTDVDAVTRLLNAHGARSVWDYAGGAPYLAIDMKAGTEVQKDAVVISPHKFIGGPGASGVMIVRDAAVAITRPSLPGGGTVRFVSPWGHDYSACISDREEAGTPNVVGDIRAALAFLVKEAIGQDFMDARHAALRQRALDAWRSVAEIELIGTAKDAPALPIFSMRIRDRQRGGYVHQQLFTRLLSDCYGIQARGGCACAGPYAHRLLSIDAPASALLRQAILSGQEIEKPGWTRLNFSVLMSDEKVDRVINAVTTLARQPYPMADFYRCDEQTARFEALSA</sequence>
<dbReference type="GO" id="GO:0008483">
    <property type="term" value="F:transaminase activity"/>
    <property type="evidence" value="ECO:0007669"/>
    <property type="project" value="UniProtKB-KW"/>
</dbReference>
<evidence type="ECO:0000256" key="1">
    <source>
        <dbReference type="ARBA" id="ARBA00022898"/>
    </source>
</evidence>
<name>A0ABQ1L5G4_9PROT</name>
<dbReference type="PANTHER" id="PTHR43686:SF1">
    <property type="entry name" value="AMINOTRAN_5 DOMAIN-CONTAINING PROTEIN"/>
    <property type="match status" value="1"/>
</dbReference>
<protein>
    <submittedName>
        <fullName evidence="3">Aminotransferase class V</fullName>
    </submittedName>
</protein>